<protein>
    <submittedName>
        <fullName evidence="1">Uncharacterized protein</fullName>
    </submittedName>
</protein>
<dbReference type="RefSeq" id="WP_369085058.1">
    <property type="nucleotide sequence ID" value="NZ_JBFSHR010000150.1"/>
</dbReference>
<dbReference type="EMBL" id="JBFSHR010000150">
    <property type="protein sequence ID" value="MEX6430979.1"/>
    <property type="molecule type" value="Genomic_DNA"/>
</dbReference>
<dbReference type="Proteomes" id="UP001560267">
    <property type="component" value="Unassembled WGS sequence"/>
</dbReference>
<evidence type="ECO:0000313" key="2">
    <source>
        <dbReference type="Proteomes" id="UP001560267"/>
    </source>
</evidence>
<organism evidence="1 2">
    <name type="scientific">Ferrimicrobium acidiphilum</name>
    <dbReference type="NCBI Taxonomy" id="121039"/>
    <lineage>
        <taxon>Bacteria</taxon>
        <taxon>Bacillati</taxon>
        <taxon>Actinomycetota</taxon>
        <taxon>Acidimicrobiia</taxon>
        <taxon>Acidimicrobiales</taxon>
        <taxon>Acidimicrobiaceae</taxon>
        <taxon>Ferrimicrobium</taxon>
    </lineage>
</organism>
<reference evidence="1 2" key="1">
    <citation type="submission" date="2024-07" db="EMBL/GenBank/DDBJ databases">
        <title>Draft Genome Sequence of Ferrimicrobium acidiphilum Strain YE2023, Isolated from a Pulp of Bioleach Reactor.</title>
        <authorList>
            <person name="Elkina Y.A."/>
            <person name="Bulaeva A.G."/>
            <person name="Beletsky A.V."/>
            <person name="Mardanov A.V."/>
        </authorList>
    </citation>
    <scope>NUCLEOTIDE SEQUENCE [LARGE SCALE GENOMIC DNA]</scope>
    <source>
        <strain evidence="1 2">YE2023</strain>
    </source>
</reference>
<accession>A0ABV3Y976</accession>
<keyword evidence="2" id="KW-1185">Reference proteome</keyword>
<comment type="caution">
    <text evidence="1">The sequence shown here is derived from an EMBL/GenBank/DDBJ whole genome shotgun (WGS) entry which is preliminary data.</text>
</comment>
<gene>
    <name evidence="1" type="ORF">AB6A68_14270</name>
</gene>
<proteinExistence type="predicted"/>
<name>A0ABV3Y976_9ACTN</name>
<sequence length="61" mass="5981">MTNPLTIAWHLSAAAAGAHAQSTRTVLTSPARGGATVAAGCPVLSDAAGVVPRAIFANLTP</sequence>
<evidence type="ECO:0000313" key="1">
    <source>
        <dbReference type="EMBL" id="MEX6430979.1"/>
    </source>
</evidence>